<comment type="caution">
    <text evidence="1">The sequence shown here is derived from an EMBL/GenBank/DDBJ whole genome shotgun (WGS) entry which is preliminary data.</text>
</comment>
<protein>
    <submittedName>
        <fullName evidence="1">Uncharacterized protein</fullName>
    </submittedName>
</protein>
<dbReference type="Proteomes" id="UP000561726">
    <property type="component" value="Unassembled WGS sequence"/>
</dbReference>
<reference evidence="1 2" key="1">
    <citation type="submission" date="2020-08" db="EMBL/GenBank/DDBJ databases">
        <title>Sequencing the genomes of 1000 actinobacteria strains.</title>
        <authorList>
            <person name="Klenk H.-P."/>
        </authorList>
    </citation>
    <scope>NUCLEOTIDE SEQUENCE [LARGE SCALE GENOMIC DNA]</scope>
    <source>
        <strain evidence="1 2">DSM 21065</strain>
    </source>
</reference>
<sequence>MGGYHRLMRLWLTQPPIFGSNFAMRRAVWLEVRGRVHRALPDVHDDLDLSLHLPPTLMVVWESTLRVGISARPVATWSGFFRRMRWSARTLALHVSDESPWHRRVALITARRNARTGSAGRGPVRAGSSR</sequence>
<evidence type="ECO:0000313" key="2">
    <source>
        <dbReference type="Proteomes" id="UP000561726"/>
    </source>
</evidence>
<organism evidence="1 2">
    <name type="scientific">Cryobacterium roopkundense</name>
    <dbReference type="NCBI Taxonomy" id="1001240"/>
    <lineage>
        <taxon>Bacteria</taxon>
        <taxon>Bacillati</taxon>
        <taxon>Actinomycetota</taxon>
        <taxon>Actinomycetes</taxon>
        <taxon>Micrococcales</taxon>
        <taxon>Microbacteriaceae</taxon>
        <taxon>Cryobacterium</taxon>
    </lineage>
</organism>
<dbReference type="RefSeq" id="WP_236628787.1">
    <property type="nucleotide sequence ID" value="NZ_JACHBQ010000001.1"/>
</dbReference>
<proteinExistence type="predicted"/>
<accession>A0A7W8ZUR5</accession>
<name>A0A7W8ZUR5_9MICO</name>
<dbReference type="AlphaFoldDB" id="A0A7W8ZUR5"/>
<gene>
    <name evidence="1" type="ORF">BJ997_000825</name>
</gene>
<evidence type="ECO:0000313" key="1">
    <source>
        <dbReference type="EMBL" id="MBB5640277.1"/>
    </source>
</evidence>
<dbReference type="EMBL" id="JACHBQ010000001">
    <property type="protein sequence ID" value="MBB5640277.1"/>
    <property type="molecule type" value="Genomic_DNA"/>
</dbReference>